<reference evidence="7 8" key="1">
    <citation type="submission" date="2012-08" db="EMBL/GenBank/DDBJ databases">
        <title>Oryza genome evolution.</title>
        <authorList>
            <person name="Wing R.A."/>
        </authorList>
    </citation>
    <scope>NUCLEOTIDE SEQUENCE</scope>
</reference>
<dbReference type="HOGENOM" id="CLU_331331_0_0_1"/>
<keyword evidence="5 6" id="KW-0460">Magnesium</keyword>
<dbReference type="eggNOG" id="KOG1528">
    <property type="taxonomic scope" value="Eukaryota"/>
</dbReference>
<keyword evidence="3 6" id="KW-0479">Metal-binding</keyword>
<feature type="binding site" evidence="6">
    <location>
        <position position="201"/>
    </location>
    <ligand>
        <name>Mg(2+)</name>
        <dbReference type="ChEBI" id="CHEBI:18420"/>
        <label>1</label>
        <note>catalytic</note>
    </ligand>
</feature>
<dbReference type="GO" id="GO:0046872">
    <property type="term" value="F:metal ion binding"/>
    <property type="evidence" value="ECO:0007669"/>
    <property type="project" value="UniProtKB-KW"/>
</dbReference>
<dbReference type="PANTHER" id="PTHR43200:SF4">
    <property type="entry name" value="PAP-SPECIFIC PHOSPHATASE, MITOCHONDRIAL-RELATED"/>
    <property type="match status" value="1"/>
</dbReference>
<evidence type="ECO:0000256" key="1">
    <source>
        <dbReference type="ARBA" id="ARBA00001946"/>
    </source>
</evidence>
<feature type="binding site" evidence="6">
    <location>
        <position position="199"/>
    </location>
    <ligand>
        <name>Mg(2+)</name>
        <dbReference type="ChEBI" id="CHEBI:18420"/>
        <label>1</label>
        <note>catalytic</note>
    </ligand>
</feature>
<evidence type="ECO:0000256" key="6">
    <source>
        <dbReference type="PIRSR" id="PIRSR600760-2"/>
    </source>
</evidence>
<dbReference type="InterPro" id="IPR051090">
    <property type="entry name" value="Inositol_monoP_superfamily"/>
</dbReference>
<dbReference type="Gramene" id="LPERR07G15940.1">
    <property type="protein sequence ID" value="LPERR07G15940.1"/>
    <property type="gene ID" value="LPERR07G15940"/>
</dbReference>
<dbReference type="GO" id="GO:0008441">
    <property type="term" value="F:3'(2'),5'-bisphosphate nucleotidase activity"/>
    <property type="evidence" value="ECO:0007669"/>
    <property type="project" value="TreeGrafter"/>
</dbReference>
<comment type="cofactor">
    <cofactor evidence="1 6">
        <name>Mg(2+)</name>
        <dbReference type="ChEBI" id="CHEBI:18420"/>
    </cofactor>
</comment>
<dbReference type="AlphaFoldDB" id="A0A0D9X0A6"/>
<dbReference type="FunFam" id="3.30.540.10:FF:000022">
    <property type="entry name" value="Putative PAP-specific phosphatase, mitochondrial"/>
    <property type="match status" value="1"/>
</dbReference>
<evidence type="ECO:0000313" key="8">
    <source>
        <dbReference type="Proteomes" id="UP000032180"/>
    </source>
</evidence>
<dbReference type="SUPFAM" id="SSF56655">
    <property type="entry name" value="Carbohydrate phosphatase"/>
    <property type="match status" value="2"/>
</dbReference>
<feature type="binding site" evidence="6">
    <location>
        <position position="132"/>
    </location>
    <ligand>
        <name>Mg(2+)</name>
        <dbReference type="ChEBI" id="CHEBI:18420"/>
        <label>1</label>
        <note>catalytic</note>
    </ligand>
</feature>
<keyword evidence="8" id="KW-1185">Reference proteome</keyword>
<dbReference type="Pfam" id="PF00459">
    <property type="entry name" value="Inositol_P"/>
    <property type="match status" value="2"/>
</dbReference>
<dbReference type="PROSITE" id="PS00629">
    <property type="entry name" value="IMP_1"/>
    <property type="match status" value="2"/>
</dbReference>
<keyword evidence="4" id="KW-0378">Hydrolase</keyword>
<evidence type="ECO:0000256" key="2">
    <source>
        <dbReference type="ARBA" id="ARBA00009759"/>
    </source>
</evidence>
<evidence type="ECO:0008006" key="9">
    <source>
        <dbReference type="Google" id="ProtNLM"/>
    </source>
</evidence>
<dbReference type="Gene3D" id="3.40.190.80">
    <property type="match status" value="1"/>
</dbReference>
<feature type="binding site" evidence="6">
    <location>
        <position position="372"/>
    </location>
    <ligand>
        <name>Mg(2+)</name>
        <dbReference type="ChEBI" id="CHEBI:18420"/>
        <label>1</label>
        <note>catalytic</note>
    </ligand>
</feature>
<dbReference type="InterPro" id="IPR020583">
    <property type="entry name" value="Inositol_monoP_metal-BS"/>
</dbReference>
<evidence type="ECO:0000256" key="5">
    <source>
        <dbReference type="ARBA" id="ARBA00022842"/>
    </source>
</evidence>
<reference evidence="7" key="3">
    <citation type="submission" date="2015-04" db="UniProtKB">
        <authorList>
            <consortium name="EnsemblPlants"/>
        </authorList>
    </citation>
    <scope>IDENTIFICATION</scope>
</reference>
<sequence>MPLLHLSLPPHHRLLLVGGRRRQLLHPPPPRHSRVCVRATLSAEVEVAAAEAYALPFPSEGAAHHGELAAAAAAVERACRLCVDVKRSLLSCETKIFEKNDQTLVTVADFGVQALISLELQRSFPSIPLVAEEDSASLRSSNADNSSNVLVESISSAVADHVSNTDSPLTHDDVLRAIDKGGKVAASFDSNPATYWVLDPIDGTQGFSKVDDTLYVVGLALVVNGKVVAGVMGCPNWANDTIVDRKDDSFASRYDRGILMISHVGCGTWTRRLSDEFGQFATVQNTWDRCFVDSCSVVHKARYCLSDNQTWNMIPLSIVFNSTTDESKPRNENELLTSYVFSGSLCKYLTVAYGRASVFVLKARTKSLKSWDHTVGVICVQEAGGEVKRTLLLGDKKILEKNDQTPVTVADFGVQALISLELQRLFPSIPLVAEEDSASLRSSNADDNGSNVLVESISDAVTDKVSNTDSVSNADDVLRAIDRGGKNAVSFDSNPATYWVLDPIDGTKGFLRGDDALYVVGLALVVNEEVVAGVMGCPNWSNDTIDSRKEDSAAAQPDRGILMIAHVCCTSHYLYVAIPDFQFKYGANEQAKSYFNLCKYLTVASGRASVFVLRARTKNLKVITCLQFPSKLNKAVDLSWDHAVGVICVQEAGGKISDWSGKPLDLAADLTGRRDIYPSGGVLITNGALHGKLVEMISANHK</sequence>
<proteinExistence type="inferred from homology"/>
<dbReference type="Gene3D" id="3.30.540.10">
    <property type="entry name" value="Fructose-1,6-Bisphosphatase, subunit A, domain 1"/>
    <property type="match status" value="2"/>
</dbReference>
<dbReference type="PANTHER" id="PTHR43200">
    <property type="entry name" value="PHOSPHATASE"/>
    <property type="match status" value="1"/>
</dbReference>
<dbReference type="InterPro" id="IPR000760">
    <property type="entry name" value="Inositol_monophosphatase-like"/>
</dbReference>
<accession>A0A0D9X0A6</accession>
<comment type="similarity">
    <text evidence="2">Belongs to the inositol monophosphatase superfamily.</text>
</comment>
<protein>
    <recommendedName>
        <fullName evidence="9">3'(2'),5'-bisphosphate nucleotidase</fullName>
    </recommendedName>
</protein>
<organism evidence="7 8">
    <name type="scientific">Leersia perrieri</name>
    <dbReference type="NCBI Taxonomy" id="77586"/>
    <lineage>
        <taxon>Eukaryota</taxon>
        <taxon>Viridiplantae</taxon>
        <taxon>Streptophyta</taxon>
        <taxon>Embryophyta</taxon>
        <taxon>Tracheophyta</taxon>
        <taxon>Spermatophyta</taxon>
        <taxon>Magnoliopsida</taxon>
        <taxon>Liliopsida</taxon>
        <taxon>Poales</taxon>
        <taxon>Poaceae</taxon>
        <taxon>BOP clade</taxon>
        <taxon>Oryzoideae</taxon>
        <taxon>Oryzeae</taxon>
        <taxon>Oryzinae</taxon>
        <taxon>Leersia</taxon>
    </lineage>
</organism>
<reference evidence="8" key="2">
    <citation type="submission" date="2013-12" db="EMBL/GenBank/DDBJ databases">
        <authorList>
            <person name="Yu Y."/>
            <person name="Lee S."/>
            <person name="de Baynast K."/>
            <person name="Wissotski M."/>
            <person name="Liu L."/>
            <person name="Talag J."/>
            <person name="Goicoechea J."/>
            <person name="Angelova A."/>
            <person name="Jetty R."/>
            <person name="Kudrna D."/>
            <person name="Golser W."/>
            <person name="Rivera L."/>
            <person name="Zhang J."/>
            <person name="Wing R."/>
        </authorList>
    </citation>
    <scope>NUCLEOTIDE SEQUENCE</scope>
</reference>
<dbReference type="EnsemblPlants" id="LPERR07G15940.1">
    <property type="protein sequence ID" value="LPERR07G15940.1"/>
    <property type="gene ID" value="LPERR07G15940"/>
</dbReference>
<name>A0A0D9X0A6_9ORYZ</name>
<evidence type="ECO:0000256" key="4">
    <source>
        <dbReference type="ARBA" id="ARBA00022801"/>
    </source>
</evidence>
<feature type="binding site" evidence="6">
    <location>
        <position position="202"/>
    </location>
    <ligand>
        <name>Mg(2+)</name>
        <dbReference type="ChEBI" id="CHEBI:18420"/>
        <label>1</label>
        <note>catalytic</note>
    </ligand>
</feature>
<dbReference type="STRING" id="77586.A0A0D9X0A6"/>
<dbReference type="Proteomes" id="UP000032180">
    <property type="component" value="Chromosome 7"/>
</dbReference>
<evidence type="ECO:0000256" key="3">
    <source>
        <dbReference type="ARBA" id="ARBA00022723"/>
    </source>
</evidence>
<dbReference type="GO" id="GO:0000103">
    <property type="term" value="P:sulfate assimilation"/>
    <property type="evidence" value="ECO:0007669"/>
    <property type="project" value="TreeGrafter"/>
</dbReference>
<evidence type="ECO:0000313" key="7">
    <source>
        <dbReference type="EnsemblPlants" id="LPERR07G15940.1"/>
    </source>
</evidence>